<dbReference type="EMBL" id="JAOPHQ010006654">
    <property type="protein sequence ID" value="KAK0130706.1"/>
    <property type="molecule type" value="Genomic_DNA"/>
</dbReference>
<evidence type="ECO:0000256" key="1">
    <source>
        <dbReference type="ARBA" id="ARBA00039658"/>
    </source>
</evidence>
<protein>
    <recommendedName>
        <fullName evidence="1">Gypsy retrotransposon integrase-like protein 1</fullName>
    </recommendedName>
</protein>
<accession>A0AA47LZ83</accession>
<dbReference type="InterPro" id="IPR041588">
    <property type="entry name" value="Integrase_H2C2"/>
</dbReference>
<keyword evidence="5" id="KW-1185">Reference proteome</keyword>
<dbReference type="GO" id="GO:0004190">
    <property type="term" value="F:aspartic-type endopeptidase activity"/>
    <property type="evidence" value="ECO:0007669"/>
    <property type="project" value="InterPro"/>
</dbReference>
<dbReference type="FunFam" id="1.10.340.70:FF:000001">
    <property type="entry name" value="Retrovirus-related Pol polyprotein from transposon gypsy-like Protein"/>
    <property type="match status" value="1"/>
</dbReference>
<evidence type="ECO:0000313" key="5">
    <source>
        <dbReference type="Proteomes" id="UP001174136"/>
    </source>
</evidence>
<feature type="signal peptide" evidence="2">
    <location>
        <begin position="1"/>
        <end position="21"/>
    </location>
</feature>
<evidence type="ECO:0000256" key="2">
    <source>
        <dbReference type="SAM" id="SignalP"/>
    </source>
</evidence>
<feature type="domain" description="Peptidase A2" evidence="3">
    <location>
        <begin position="33"/>
        <end position="69"/>
    </location>
</feature>
<reference evidence="4" key="1">
    <citation type="journal article" date="2023" name="Front. Mar. Sci.">
        <title>A new Merluccius polli reference genome to investigate the effects of global change in West African waters.</title>
        <authorList>
            <person name="Mateo J.L."/>
            <person name="Blanco-Fernandez C."/>
            <person name="Garcia-Vazquez E."/>
            <person name="Machado-Schiaffino G."/>
        </authorList>
    </citation>
    <scope>NUCLEOTIDE SEQUENCE</scope>
    <source>
        <strain evidence="4">C29</strain>
        <tissue evidence="4">Fin</tissue>
    </source>
</reference>
<evidence type="ECO:0000313" key="4">
    <source>
        <dbReference type="EMBL" id="KAK0130706.1"/>
    </source>
</evidence>
<dbReference type="PANTHER" id="PTHR46888:SF13">
    <property type="entry name" value="RIBONUCLEASE H"/>
    <property type="match status" value="1"/>
</dbReference>
<dbReference type="PROSITE" id="PS50175">
    <property type="entry name" value="ASP_PROT_RETROV"/>
    <property type="match status" value="1"/>
</dbReference>
<dbReference type="AlphaFoldDB" id="A0AA47LZ83"/>
<sequence length="335" mass="36641">MCMMCLNLFLTMISLRSSVMAMCPWLVTRRVPVRILCDTGASESFICQSVLPFSSTSDTDSVVLIRGIGLHSFPVPLHTIELNSGFVNGEVTIAVRPSLPVDGIDLIMGNNLGGDCVFPGQSSPPPVVKTGQLRSPESDKCLEECPEVFTACAVTRAMARAQVEKPADNYGSLSKLFIPDLPSPLSADKVSDAQKSDPTLEKYFAMATDSQSVDHGYFVQNGLLLRKWLPHADTDVAGQVLQVVIPEEYRELVLKAAHGETSSHFGVKKTYNHVLQHFYWPRIKRDVAGKPNETIKPAPLKPIHSVGTPFEHLIVDCVGPLPKSKSGMEYNGYSQ</sequence>
<evidence type="ECO:0000259" key="3">
    <source>
        <dbReference type="PROSITE" id="PS50175"/>
    </source>
</evidence>
<feature type="chain" id="PRO_5041293871" description="Gypsy retrotransposon integrase-like protein 1" evidence="2">
    <location>
        <begin position="22"/>
        <end position="335"/>
    </location>
</feature>
<dbReference type="InterPro" id="IPR001995">
    <property type="entry name" value="Peptidase_A2_cat"/>
</dbReference>
<organism evidence="4 5">
    <name type="scientific">Merluccius polli</name>
    <name type="common">Benguela hake</name>
    <name type="synonym">Merluccius cadenati</name>
    <dbReference type="NCBI Taxonomy" id="89951"/>
    <lineage>
        <taxon>Eukaryota</taxon>
        <taxon>Metazoa</taxon>
        <taxon>Chordata</taxon>
        <taxon>Craniata</taxon>
        <taxon>Vertebrata</taxon>
        <taxon>Euteleostomi</taxon>
        <taxon>Actinopterygii</taxon>
        <taxon>Neopterygii</taxon>
        <taxon>Teleostei</taxon>
        <taxon>Neoteleostei</taxon>
        <taxon>Acanthomorphata</taxon>
        <taxon>Zeiogadaria</taxon>
        <taxon>Gadariae</taxon>
        <taxon>Gadiformes</taxon>
        <taxon>Gadoidei</taxon>
        <taxon>Merlucciidae</taxon>
        <taxon>Merluccius</taxon>
    </lineage>
</organism>
<dbReference type="GO" id="GO:0006508">
    <property type="term" value="P:proteolysis"/>
    <property type="evidence" value="ECO:0007669"/>
    <property type="project" value="InterPro"/>
</dbReference>
<dbReference type="Pfam" id="PF17921">
    <property type="entry name" value="Integrase_H2C2"/>
    <property type="match status" value="1"/>
</dbReference>
<dbReference type="PANTHER" id="PTHR46888">
    <property type="entry name" value="ZINC KNUCKLE DOMAINCONTAINING PROTEIN-RELATED"/>
    <property type="match status" value="1"/>
</dbReference>
<comment type="caution">
    <text evidence="4">The sequence shown here is derived from an EMBL/GenBank/DDBJ whole genome shotgun (WGS) entry which is preliminary data.</text>
</comment>
<name>A0AA47LZ83_MERPO</name>
<keyword evidence="2" id="KW-0732">Signal</keyword>
<proteinExistence type="predicted"/>
<dbReference type="Gene3D" id="1.10.340.70">
    <property type="match status" value="1"/>
</dbReference>
<gene>
    <name evidence="4" type="ORF">N1851_034660</name>
</gene>
<dbReference type="Proteomes" id="UP001174136">
    <property type="component" value="Unassembled WGS sequence"/>
</dbReference>